<accession>A0A0R3R1J8</accession>
<dbReference type="WBParaSite" id="BTMF_0001388501-mRNA-1">
    <property type="protein sequence ID" value="BTMF_0001388501-mRNA-1"/>
    <property type="gene ID" value="BTMF_0001388501"/>
</dbReference>
<dbReference type="InterPro" id="IPR014782">
    <property type="entry name" value="Peptidase_M1_dom"/>
</dbReference>
<name>A0A0R3R1J8_9BILA</name>
<evidence type="ECO:0000256" key="7">
    <source>
        <dbReference type="ARBA" id="ARBA00023049"/>
    </source>
</evidence>
<dbReference type="PRINTS" id="PR00756">
    <property type="entry name" value="ALADIPTASE"/>
</dbReference>
<reference evidence="9 10" key="2">
    <citation type="submission" date="2018-11" db="EMBL/GenBank/DDBJ databases">
        <authorList>
            <consortium name="Pathogen Informatics"/>
        </authorList>
    </citation>
    <scope>NUCLEOTIDE SEQUENCE [LARGE SCALE GENOMIC DNA]</scope>
</reference>
<keyword evidence="3" id="KW-0645">Protease</keyword>
<dbReference type="SUPFAM" id="SSF55486">
    <property type="entry name" value="Metalloproteases ('zincins'), catalytic domain"/>
    <property type="match status" value="1"/>
</dbReference>
<dbReference type="EMBL" id="UZAG01018679">
    <property type="protein sequence ID" value="VDO40636.1"/>
    <property type="molecule type" value="Genomic_DNA"/>
</dbReference>
<keyword evidence="4" id="KW-0479">Metal-binding</keyword>
<keyword evidence="5" id="KW-0378">Hydrolase</keyword>
<evidence type="ECO:0000256" key="1">
    <source>
        <dbReference type="ARBA" id="ARBA00001947"/>
    </source>
</evidence>
<dbReference type="Pfam" id="PF01433">
    <property type="entry name" value="Peptidase_M1"/>
    <property type="match status" value="1"/>
</dbReference>
<comment type="cofactor">
    <cofactor evidence="1">
        <name>Zn(2+)</name>
        <dbReference type="ChEBI" id="CHEBI:29105"/>
    </cofactor>
</comment>
<keyword evidence="6" id="KW-0862">Zinc</keyword>
<dbReference type="PANTHER" id="PTHR11533:SF294">
    <property type="entry name" value="THYROTROPIN-RELEASING HORMONE-DEGRADING ECTOENZYME"/>
    <property type="match status" value="1"/>
</dbReference>
<comment type="similarity">
    <text evidence="2">Belongs to the peptidase M1 family.</text>
</comment>
<gene>
    <name evidence="9" type="ORF">BTMF_LOCUS11884</name>
</gene>
<proteinExistence type="inferred from homology"/>
<keyword evidence="7" id="KW-0482">Metalloprotease</keyword>
<dbReference type="GO" id="GO:0005737">
    <property type="term" value="C:cytoplasm"/>
    <property type="evidence" value="ECO:0007669"/>
    <property type="project" value="TreeGrafter"/>
</dbReference>
<dbReference type="InterPro" id="IPR050344">
    <property type="entry name" value="Peptidase_M1_aminopeptidases"/>
</dbReference>
<feature type="domain" description="Peptidase M1 membrane alanine aminopeptidase" evidence="8">
    <location>
        <begin position="64"/>
        <end position="243"/>
    </location>
</feature>
<protein>
    <submittedName>
        <fullName evidence="11">Peptidase_M1 domain-containing protein</fullName>
    </submittedName>
</protein>
<evidence type="ECO:0000259" key="8">
    <source>
        <dbReference type="Pfam" id="PF01433"/>
    </source>
</evidence>
<dbReference type="GO" id="GO:0016020">
    <property type="term" value="C:membrane"/>
    <property type="evidence" value="ECO:0007669"/>
    <property type="project" value="TreeGrafter"/>
</dbReference>
<evidence type="ECO:0000313" key="9">
    <source>
        <dbReference type="EMBL" id="VDO40636.1"/>
    </source>
</evidence>
<evidence type="ECO:0000313" key="10">
    <source>
        <dbReference type="Proteomes" id="UP000280834"/>
    </source>
</evidence>
<evidence type="ECO:0000256" key="5">
    <source>
        <dbReference type="ARBA" id="ARBA00022801"/>
    </source>
</evidence>
<dbReference type="GO" id="GO:0008237">
    <property type="term" value="F:metallopeptidase activity"/>
    <property type="evidence" value="ECO:0007669"/>
    <property type="project" value="UniProtKB-KW"/>
</dbReference>
<evidence type="ECO:0000256" key="4">
    <source>
        <dbReference type="ARBA" id="ARBA00022723"/>
    </source>
</evidence>
<dbReference type="STRING" id="42155.A0A0R3R1J8"/>
<reference evidence="11" key="1">
    <citation type="submission" date="2017-02" db="UniProtKB">
        <authorList>
            <consortium name="WormBaseParasite"/>
        </authorList>
    </citation>
    <scope>IDENTIFICATION</scope>
</reference>
<dbReference type="Gene3D" id="1.10.390.10">
    <property type="entry name" value="Neutral Protease Domain 2"/>
    <property type="match status" value="1"/>
</dbReference>
<evidence type="ECO:0000256" key="6">
    <source>
        <dbReference type="ARBA" id="ARBA00022833"/>
    </source>
</evidence>
<dbReference type="GO" id="GO:0008270">
    <property type="term" value="F:zinc ion binding"/>
    <property type="evidence" value="ECO:0007669"/>
    <property type="project" value="InterPro"/>
</dbReference>
<keyword evidence="10" id="KW-1185">Reference proteome</keyword>
<evidence type="ECO:0000313" key="11">
    <source>
        <dbReference type="WBParaSite" id="BTMF_0001388501-mRNA-1"/>
    </source>
</evidence>
<dbReference type="AlphaFoldDB" id="A0A0R3R1J8"/>
<dbReference type="GO" id="GO:0006508">
    <property type="term" value="P:proteolysis"/>
    <property type="evidence" value="ECO:0007669"/>
    <property type="project" value="UniProtKB-KW"/>
</dbReference>
<evidence type="ECO:0000256" key="2">
    <source>
        <dbReference type="ARBA" id="ARBA00010136"/>
    </source>
</evidence>
<evidence type="ECO:0000256" key="3">
    <source>
        <dbReference type="ARBA" id="ARBA00022670"/>
    </source>
</evidence>
<dbReference type="InterPro" id="IPR027268">
    <property type="entry name" value="Peptidase_M4/M1_CTD_sf"/>
</dbReference>
<sequence>MNNRMESCFESTPAMSTYLYAFTIFDRMSSMREAGNSQEYLPEIEVIYSEEDNVVKPDWISTETRHALKVMANISNFRYPLNKLNLMASFLPVYGLENLGLIILDERFVAYPKYRLAHTILAHEIAQQWIGNIVTEGLSTYLEWLITKSLDNSTEIDELISEKRREGIMKDSTTSTVIVSEFRSSEDISRCFDKPATFFMMLELGFGQGTVAQMVKLLMQRYSYANAGMLEWRQVIQEAANNVLAGEFFEKYFTQPGLPLIYVSPTANGLKLTQSVTIMKQVTNTSLAIIPLDIAIIDVPDRTVIILSNQTEMISLKHNGLMVLDPDRRTHAIIVYEVS</sequence>
<organism evidence="11">
    <name type="scientific">Brugia timori</name>
    <dbReference type="NCBI Taxonomy" id="42155"/>
    <lineage>
        <taxon>Eukaryota</taxon>
        <taxon>Metazoa</taxon>
        <taxon>Ecdysozoa</taxon>
        <taxon>Nematoda</taxon>
        <taxon>Chromadorea</taxon>
        <taxon>Rhabditida</taxon>
        <taxon>Spirurina</taxon>
        <taxon>Spiruromorpha</taxon>
        <taxon>Filarioidea</taxon>
        <taxon>Onchocercidae</taxon>
        <taxon>Brugia</taxon>
    </lineage>
</organism>
<dbReference type="PANTHER" id="PTHR11533">
    <property type="entry name" value="PROTEASE M1 ZINC METALLOPROTEASE"/>
    <property type="match status" value="1"/>
</dbReference>
<dbReference type="InterPro" id="IPR001930">
    <property type="entry name" value="Peptidase_M1"/>
</dbReference>
<dbReference type="Proteomes" id="UP000280834">
    <property type="component" value="Unassembled WGS sequence"/>
</dbReference>
<dbReference type="GO" id="GO:0005615">
    <property type="term" value="C:extracellular space"/>
    <property type="evidence" value="ECO:0007669"/>
    <property type="project" value="TreeGrafter"/>
</dbReference>